<dbReference type="EMBL" id="MLJW01000324">
    <property type="protein sequence ID" value="OIQ89601.1"/>
    <property type="molecule type" value="Genomic_DNA"/>
</dbReference>
<keyword evidence="2" id="KW-0186">Copper</keyword>
<evidence type="ECO:0000259" key="4">
    <source>
        <dbReference type="PROSITE" id="PS51352"/>
    </source>
</evidence>
<evidence type="ECO:0000256" key="2">
    <source>
        <dbReference type="ARBA" id="ARBA00023008"/>
    </source>
</evidence>
<gene>
    <name evidence="5" type="ORF">GALL_285280</name>
</gene>
<dbReference type="Pfam" id="PF02630">
    <property type="entry name" value="SCO1-SenC"/>
    <property type="match status" value="1"/>
</dbReference>
<evidence type="ECO:0000256" key="3">
    <source>
        <dbReference type="SAM" id="Phobius"/>
    </source>
</evidence>
<dbReference type="InterPro" id="IPR003782">
    <property type="entry name" value="SCO1/SenC"/>
</dbReference>
<keyword evidence="3" id="KW-1133">Transmembrane helix</keyword>
<reference evidence="5" key="1">
    <citation type="submission" date="2016-10" db="EMBL/GenBank/DDBJ databases">
        <title>Sequence of Gallionella enrichment culture.</title>
        <authorList>
            <person name="Poehlein A."/>
            <person name="Muehling M."/>
            <person name="Daniel R."/>
        </authorList>
    </citation>
    <scope>NUCLEOTIDE SEQUENCE</scope>
</reference>
<name>A0A1J5R0W2_9ZZZZ</name>
<dbReference type="PANTHER" id="PTHR12151:SF25">
    <property type="entry name" value="LINALOOL DEHYDRATASE_ISOMERASE DOMAIN-CONTAINING PROTEIN"/>
    <property type="match status" value="1"/>
</dbReference>
<dbReference type="AlphaFoldDB" id="A0A1J5R0W2"/>
<protein>
    <recommendedName>
        <fullName evidence="4">Thioredoxin domain-containing protein</fullName>
    </recommendedName>
</protein>
<dbReference type="InterPro" id="IPR036249">
    <property type="entry name" value="Thioredoxin-like_sf"/>
</dbReference>
<feature type="domain" description="Thioredoxin" evidence="4">
    <location>
        <begin position="36"/>
        <end position="253"/>
    </location>
</feature>
<keyword evidence="3" id="KW-0812">Transmembrane</keyword>
<keyword evidence="3" id="KW-0472">Membrane</keyword>
<comment type="similarity">
    <text evidence="1">Belongs to the SCO1/2 family.</text>
</comment>
<feature type="transmembrane region" description="Helical" evidence="3">
    <location>
        <begin position="12"/>
        <end position="35"/>
    </location>
</feature>
<organism evidence="5">
    <name type="scientific">mine drainage metagenome</name>
    <dbReference type="NCBI Taxonomy" id="410659"/>
    <lineage>
        <taxon>unclassified sequences</taxon>
        <taxon>metagenomes</taxon>
        <taxon>ecological metagenomes</taxon>
    </lineage>
</organism>
<proteinExistence type="inferred from homology"/>
<dbReference type="SUPFAM" id="SSF52833">
    <property type="entry name" value="Thioredoxin-like"/>
    <property type="match status" value="1"/>
</dbReference>
<dbReference type="CDD" id="cd02968">
    <property type="entry name" value="SCO"/>
    <property type="match status" value="1"/>
</dbReference>
<evidence type="ECO:0000313" key="5">
    <source>
        <dbReference type="EMBL" id="OIQ89601.1"/>
    </source>
</evidence>
<dbReference type="InterPro" id="IPR013766">
    <property type="entry name" value="Thioredoxin_domain"/>
</dbReference>
<dbReference type="PANTHER" id="PTHR12151">
    <property type="entry name" value="ELECTRON TRANSPORT PROTIN SCO1/SENC FAMILY MEMBER"/>
    <property type="match status" value="1"/>
</dbReference>
<accession>A0A1J5R0W2</accession>
<dbReference type="Gene3D" id="3.40.30.10">
    <property type="entry name" value="Glutaredoxin"/>
    <property type="match status" value="1"/>
</dbReference>
<comment type="caution">
    <text evidence="5">The sequence shown here is derived from an EMBL/GenBank/DDBJ whole genome shotgun (WGS) entry which is preliminary data.</text>
</comment>
<evidence type="ECO:0000256" key="1">
    <source>
        <dbReference type="ARBA" id="ARBA00010996"/>
    </source>
</evidence>
<sequence>MTQQEHRTNRGGAARIAGFGVAAALVALAAGAAGWELGHSQAPQRAALPVLFDAPHYADLINQNGARVSSARFDGKVQVVTFLFPYCNTFCPVVATHLVGFENMLAGTPLAGRVDIVAFDVDPAGTGPRQMRGFLHEYGWNPDNPNWQYLTGTSAQIRRVVTQGFHVDYQKVVDSASGGDSPSAALAVAGSDPQAIVANPLADQAHVDYDITHEDVMMLVDPRGRVRRIYDQADAVGKMRLLADVRAVLGAAG</sequence>
<dbReference type="PROSITE" id="PS51352">
    <property type="entry name" value="THIOREDOXIN_2"/>
    <property type="match status" value="1"/>
</dbReference>